<dbReference type="Gene3D" id="2.60.40.150">
    <property type="entry name" value="C2 domain"/>
    <property type="match status" value="1"/>
</dbReference>
<dbReference type="InterPro" id="IPR027417">
    <property type="entry name" value="P-loop_NTPase"/>
</dbReference>
<dbReference type="AlphaFoldDB" id="A0A443STJ7"/>
<evidence type="ECO:0000256" key="4">
    <source>
        <dbReference type="ARBA" id="ARBA00022840"/>
    </source>
</evidence>
<gene>
    <name evidence="14" type="ORF">B4U80_11064</name>
</gene>
<feature type="domain" description="Kinesin motor" evidence="13">
    <location>
        <begin position="1"/>
        <end position="334"/>
    </location>
</feature>
<dbReference type="InterPro" id="IPR035892">
    <property type="entry name" value="C2_domain_sf"/>
</dbReference>
<dbReference type="InterPro" id="IPR001752">
    <property type="entry name" value="Kinesin_motor_dom"/>
</dbReference>
<dbReference type="InterPro" id="IPR008984">
    <property type="entry name" value="SMAD_FHA_dom_sf"/>
</dbReference>
<evidence type="ECO:0000256" key="8">
    <source>
        <dbReference type="ARBA" id="ARBA00023175"/>
    </source>
</evidence>
<evidence type="ECO:0000256" key="7">
    <source>
        <dbReference type="ARBA" id="ARBA00023136"/>
    </source>
</evidence>
<keyword evidence="3 11" id="KW-0547">Nucleotide-binding</keyword>
<keyword evidence="5" id="KW-0175">Coiled coil</keyword>
<proteinExistence type="inferred from homology"/>
<evidence type="ECO:0000256" key="6">
    <source>
        <dbReference type="ARBA" id="ARBA00023128"/>
    </source>
</evidence>
<keyword evidence="15" id="KW-1185">Reference proteome</keyword>
<comment type="function">
    <text evidence="9">Microtubule-dependent motor protein required for mitochondrion morphology and transport of mitochondria in neuronal cells.</text>
</comment>
<dbReference type="EMBL" id="NCKV01000360">
    <property type="protein sequence ID" value="RWS30831.1"/>
    <property type="molecule type" value="Genomic_DNA"/>
</dbReference>
<dbReference type="InterPro" id="IPR000008">
    <property type="entry name" value="C2_dom"/>
</dbReference>
<dbReference type="InterPro" id="IPR022140">
    <property type="entry name" value="Kinesin-like_KIF1-typ"/>
</dbReference>
<dbReference type="CDD" id="cd00030">
    <property type="entry name" value="C2"/>
    <property type="match status" value="1"/>
</dbReference>
<dbReference type="GO" id="GO:0007018">
    <property type="term" value="P:microtubule-based movement"/>
    <property type="evidence" value="ECO:0007669"/>
    <property type="project" value="InterPro"/>
</dbReference>
<evidence type="ECO:0000256" key="1">
    <source>
        <dbReference type="ARBA" id="ARBA00004318"/>
    </source>
</evidence>
<dbReference type="Pfam" id="PF00498">
    <property type="entry name" value="FHA"/>
    <property type="match status" value="1"/>
</dbReference>
<dbReference type="FunFam" id="2.60.200.20:FF:000034">
    <property type="entry name" value="kinesin-like protein KIF28P"/>
    <property type="match status" value="1"/>
</dbReference>
<evidence type="ECO:0000256" key="3">
    <source>
        <dbReference type="ARBA" id="ARBA00022741"/>
    </source>
</evidence>
<dbReference type="PANTHER" id="PTHR47117">
    <property type="entry name" value="STAR-RELATED LIPID TRANSFER PROTEIN 9"/>
    <property type="match status" value="1"/>
</dbReference>
<dbReference type="SMART" id="SM00129">
    <property type="entry name" value="KISc"/>
    <property type="match status" value="1"/>
</dbReference>
<keyword evidence="6" id="KW-0496">Mitochondrion</keyword>
<evidence type="ECO:0000256" key="11">
    <source>
        <dbReference type="PROSITE-ProRule" id="PRU00283"/>
    </source>
</evidence>
<name>A0A443STJ7_9ACAR</name>
<dbReference type="InterPro" id="IPR000253">
    <property type="entry name" value="FHA_dom"/>
</dbReference>
<dbReference type="Proteomes" id="UP000288716">
    <property type="component" value="Unassembled WGS sequence"/>
</dbReference>
<dbReference type="SMART" id="SM00239">
    <property type="entry name" value="C2"/>
    <property type="match status" value="1"/>
</dbReference>
<dbReference type="SUPFAM" id="SSF49562">
    <property type="entry name" value="C2 domain (Calcium/lipid-binding domain, CaLB)"/>
    <property type="match status" value="1"/>
</dbReference>
<evidence type="ECO:0000313" key="14">
    <source>
        <dbReference type="EMBL" id="RWS30831.1"/>
    </source>
</evidence>
<dbReference type="Gene3D" id="2.60.200.20">
    <property type="match status" value="1"/>
</dbReference>
<comment type="subcellular location">
    <subcellularLocation>
        <location evidence="1">Mitochondrion membrane</location>
        <topology evidence="1">Peripheral membrane protein</topology>
    </subcellularLocation>
</comment>
<dbReference type="InterPro" id="IPR036961">
    <property type="entry name" value="Kinesin_motor_dom_sf"/>
</dbReference>
<comment type="similarity">
    <text evidence="11">Belongs to the TRAFAC class myosin-kinesin ATPase superfamily. Kinesin family.</text>
</comment>
<evidence type="ECO:0000256" key="9">
    <source>
        <dbReference type="ARBA" id="ARBA00054688"/>
    </source>
</evidence>
<feature type="domain" description="C2" evidence="12">
    <location>
        <begin position="744"/>
        <end position="868"/>
    </location>
</feature>
<dbReference type="Gene3D" id="3.40.850.10">
    <property type="entry name" value="Kinesin motor domain"/>
    <property type="match status" value="1"/>
</dbReference>
<dbReference type="Pfam" id="PF00168">
    <property type="entry name" value="C2"/>
    <property type="match status" value="1"/>
</dbReference>
<dbReference type="STRING" id="299467.A0A443STJ7"/>
<accession>A0A443STJ7</accession>
<keyword evidence="2" id="KW-0813">Transport</keyword>
<evidence type="ECO:0000256" key="2">
    <source>
        <dbReference type="ARBA" id="ARBA00022448"/>
    </source>
</evidence>
<dbReference type="SUPFAM" id="SSF52540">
    <property type="entry name" value="P-loop containing nucleoside triphosphate hydrolases"/>
    <property type="match status" value="1"/>
</dbReference>
<dbReference type="Pfam" id="PF12423">
    <property type="entry name" value="KIF1B"/>
    <property type="match status" value="1"/>
</dbReference>
<dbReference type="PROSITE" id="PS50004">
    <property type="entry name" value="C2"/>
    <property type="match status" value="1"/>
</dbReference>
<sequence>MENETSALFNPNNMRDEPKKFTFDYSYWSHDGFTENDTLCLPDPQHFNGKKYADQERVYNDLGKDILHDAFDGYNAALFAYGQTGSGKSFTVIGYGANKGIVPRLCEELFETIEHRRNGGDSSTIEVQISMLEIYNEIVRDLFNPETLKEMKKGLKVREHPTNGFFAENLKYFLVTSQKEILTKIEEGTTNRSIASTNMNETSSRAHTIVGISISQKTRNANGLETSKTSNVHLVDLAGSERLSGTMARGERLKEGVSINQSLSCLGNCIHALAEKTNNKNIRVPYRDSVLTRLLMNALGGNSKTIMIAAISPADINYDETLSTLRYADRAKQIKTHATVNEDPTDSIIRQLKDENDKLKRMIDSGEGNISLTNVNVHSFSEKDIKGMQEKWEEEMKAVMVENERRMAEMKQTYEEKLHMRSNEEKFVSESRMDKEKEKFEEELRTNPYLSNLNFDEQLSGKIVHIIKFGANKIGKSRESDIVLYGPSIHEQHATIHRQEKGVVILERQADDCRVLLNGDPVTSRVHLNHNDRLLFGSTQLFVYNHPSQRSKSKMTFSEVTFELAQEEIASKAGFDVNNDDQSLEAALLNKDLLEVLPGIEVANAIAEELDKNVRFEIMLVSPQYLAKNNERTEVFVKVYSDETEQEFEWSKEKFLNRLYVMKEMYQNYEQGQEDWDLPEERDPFLEDASAETRIGSVQVYLQPLAFMVELKEQLELLDYKGKDVGIINIEIVPCSHNGREFAELDDIFVDSPSELIGKDMHFVIKINNCRGLPSRFTDIFCTYQIFLDEETRTEVISETSNPDFNHKKMFSFTPATQQLIDYLKDEPLLIQVFGKQTGKRSQSKQSGRVTKQMMQEELLNKTNNLMQGFRMNGRDVDPNKQSIIVELLLMKKQQARQHQKLENVRKLITASEKSNRRDVSVKLLKELMSTSAPEQADDLIAQVSSGIHPFYLSQ</sequence>
<dbReference type="OrthoDB" id="3176171at2759"/>
<dbReference type="PRINTS" id="PR00380">
    <property type="entry name" value="KINESINHEAVY"/>
</dbReference>
<dbReference type="SUPFAM" id="SSF49879">
    <property type="entry name" value="SMAD/FHA domain"/>
    <property type="match status" value="1"/>
</dbReference>
<dbReference type="GO" id="GO:0003777">
    <property type="term" value="F:microtubule motor activity"/>
    <property type="evidence" value="ECO:0007669"/>
    <property type="project" value="InterPro"/>
</dbReference>
<feature type="binding site" evidence="11">
    <location>
        <begin position="82"/>
        <end position="89"/>
    </location>
    <ligand>
        <name>ATP</name>
        <dbReference type="ChEBI" id="CHEBI:30616"/>
    </ligand>
</feature>
<dbReference type="GO" id="GO:0008017">
    <property type="term" value="F:microtubule binding"/>
    <property type="evidence" value="ECO:0007669"/>
    <property type="project" value="InterPro"/>
</dbReference>
<keyword evidence="7" id="KW-0472">Membrane</keyword>
<keyword evidence="8 11" id="KW-0505">Motor protein</keyword>
<dbReference type="VEuPathDB" id="VectorBase:LDEU001209"/>
<dbReference type="FunFam" id="3.40.850.10:FF:000063">
    <property type="entry name" value="Kinesin-like protein"/>
    <property type="match status" value="1"/>
</dbReference>
<protein>
    <recommendedName>
        <fullName evidence="10">Kinesin-like protein 6</fullName>
    </recommendedName>
</protein>
<dbReference type="Pfam" id="PF00225">
    <property type="entry name" value="Kinesin"/>
    <property type="match status" value="1"/>
</dbReference>
<evidence type="ECO:0000256" key="5">
    <source>
        <dbReference type="ARBA" id="ARBA00023054"/>
    </source>
</evidence>
<dbReference type="GO" id="GO:0031966">
    <property type="term" value="C:mitochondrial membrane"/>
    <property type="evidence" value="ECO:0007669"/>
    <property type="project" value="UniProtKB-SubCell"/>
</dbReference>
<reference evidence="14 15" key="1">
    <citation type="journal article" date="2018" name="Gigascience">
        <title>Genomes of trombidid mites reveal novel predicted allergens and laterally-transferred genes associated with secondary metabolism.</title>
        <authorList>
            <person name="Dong X."/>
            <person name="Chaisiri K."/>
            <person name="Xia D."/>
            <person name="Armstrong S.D."/>
            <person name="Fang Y."/>
            <person name="Donnelly M.J."/>
            <person name="Kadowaki T."/>
            <person name="McGarry J.W."/>
            <person name="Darby A.C."/>
            <person name="Makepeace B.L."/>
        </authorList>
    </citation>
    <scope>NUCLEOTIDE SEQUENCE [LARGE SCALE GENOMIC DNA]</scope>
    <source>
        <strain evidence="14">UoL-UT</strain>
    </source>
</reference>
<keyword evidence="4 11" id="KW-0067">ATP-binding</keyword>
<dbReference type="PROSITE" id="PS50067">
    <property type="entry name" value="KINESIN_MOTOR_2"/>
    <property type="match status" value="1"/>
</dbReference>
<organism evidence="14 15">
    <name type="scientific">Leptotrombidium deliense</name>
    <dbReference type="NCBI Taxonomy" id="299467"/>
    <lineage>
        <taxon>Eukaryota</taxon>
        <taxon>Metazoa</taxon>
        <taxon>Ecdysozoa</taxon>
        <taxon>Arthropoda</taxon>
        <taxon>Chelicerata</taxon>
        <taxon>Arachnida</taxon>
        <taxon>Acari</taxon>
        <taxon>Acariformes</taxon>
        <taxon>Trombidiformes</taxon>
        <taxon>Prostigmata</taxon>
        <taxon>Anystina</taxon>
        <taxon>Parasitengona</taxon>
        <taxon>Trombiculoidea</taxon>
        <taxon>Trombiculidae</taxon>
        <taxon>Leptotrombidium</taxon>
    </lineage>
</organism>
<evidence type="ECO:0000313" key="15">
    <source>
        <dbReference type="Proteomes" id="UP000288716"/>
    </source>
</evidence>
<evidence type="ECO:0000256" key="10">
    <source>
        <dbReference type="ARBA" id="ARBA00079247"/>
    </source>
</evidence>
<dbReference type="GO" id="GO:0005524">
    <property type="term" value="F:ATP binding"/>
    <property type="evidence" value="ECO:0007669"/>
    <property type="project" value="UniProtKB-UniRule"/>
</dbReference>
<evidence type="ECO:0000259" key="12">
    <source>
        <dbReference type="PROSITE" id="PS50004"/>
    </source>
</evidence>
<comment type="caution">
    <text evidence="14">The sequence shown here is derived from an EMBL/GenBank/DDBJ whole genome shotgun (WGS) entry which is preliminary data.</text>
</comment>
<evidence type="ECO:0000259" key="13">
    <source>
        <dbReference type="PROSITE" id="PS50067"/>
    </source>
</evidence>